<dbReference type="GO" id="GO:0015031">
    <property type="term" value="P:protein transport"/>
    <property type="evidence" value="ECO:0007669"/>
    <property type="project" value="UniProtKB-KW"/>
</dbReference>
<dbReference type="STRING" id="984485.A0A1E4RPU8"/>
<keyword evidence="2" id="KW-0804">Transcription</keyword>
<keyword evidence="2" id="KW-0963">Cytoplasm</keyword>
<evidence type="ECO:0000256" key="1">
    <source>
        <dbReference type="ARBA" id="ARBA00023010"/>
    </source>
</evidence>
<keyword evidence="4" id="KW-1185">Reference proteome</keyword>
<sequence length="101" mass="11908">MTQHQEELDAIKSQIQEHLISSGNYDLISKQLKLQLYESGWFDKVSQVANWELKERSENDQNINFEQLFSSLKPKAEEIVPQEIKEETLQKLKVYLDDVIQ</sequence>
<dbReference type="InterPro" id="IPR018783">
    <property type="entry name" value="TF_ENY2"/>
</dbReference>
<dbReference type="OrthoDB" id="6221744at2759"/>
<keyword evidence="2" id="KW-0010">Activator</keyword>
<gene>
    <name evidence="2" type="primary">SUS1</name>
    <name evidence="3" type="ORF">HYPBUDRAFT_152288</name>
</gene>
<dbReference type="GO" id="GO:0071819">
    <property type="term" value="C:DUBm complex"/>
    <property type="evidence" value="ECO:0007669"/>
    <property type="project" value="UniProtKB-UniRule"/>
</dbReference>
<dbReference type="RefSeq" id="XP_020078172.1">
    <property type="nucleotide sequence ID" value="XM_020220937.1"/>
</dbReference>
<keyword evidence="2" id="KW-0539">Nucleus</keyword>
<keyword evidence="2" id="KW-0653">Protein transport</keyword>
<evidence type="ECO:0000313" key="4">
    <source>
        <dbReference type="Proteomes" id="UP000095085"/>
    </source>
</evidence>
<keyword evidence="2" id="KW-0156">Chromatin regulator</keyword>
<dbReference type="GO" id="GO:0006406">
    <property type="term" value="P:mRNA export from nucleus"/>
    <property type="evidence" value="ECO:0007669"/>
    <property type="project" value="UniProtKB-UniRule"/>
</dbReference>
<comment type="subcellular location">
    <subcellularLocation>
        <location evidence="2">Nucleus</location>
        <location evidence="2">Nucleoplasm</location>
    </subcellularLocation>
    <subcellularLocation>
        <location evidence="2">Cytoplasm</location>
        <location evidence="2">P-body</location>
    </subcellularLocation>
</comment>
<dbReference type="GO" id="GO:0005654">
    <property type="term" value="C:nucleoplasm"/>
    <property type="evidence" value="ECO:0007669"/>
    <property type="project" value="UniProtKB-SubCell"/>
</dbReference>
<dbReference type="EMBL" id="KV454539">
    <property type="protein sequence ID" value="ODV69105.1"/>
    <property type="molecule type" value="Genomic_DNA"/>
</dbReference>
<dbReference type="GO" id="GO:0006368">
    <property type="term" value="P:transcription elongation by RNA polymerase II"/>
    <property type="evidence" value="ECO:0007669"/>
    <property type="project" value="UniProtKB-UniRule"/>
</dbReference>
<accession>A0A1E4RPU8</accession>
<name>A0A1E4RPU8_9ASCO</name>
<dbReference type="AlphaFoldDB" id="A0A1E4RPU8"/>
<dbReference type="GO" id="GO:0000124">
    <property type="term" value="C:SAGA complex"/>
    <property type="evidence" value="ECO:0007669"/>
    <property type="project" value="UniProtKB-UniRule"/>
</dbReference>
<keyword evidence="2" id="KW-0813">Transport</keyword>
<dbReference type="Pfam" id="PF10163">
    <property type="entry name" value="EnY2"/>
    <property type="match status" value="1"/>
</dbReference>
<evidence type="ECO:0000313" key="3">
    <source>
        <dbReference type="EMBL" id="ODV69105.1"/>
    </source>
</evidence>
<keyword evidence="2" id="KW-0805">Transcription regulation</keyword>
<dbReference type="GO" id="GO:0003713">
    <property type="term" value="F:transcription coactivator activity"/>
    <property type="evidence" value="ECO:0007669"/>
    <property type="project" value="UniProtKB-UniRule"/>
</dbReference>
<dbReference type="PANTHER" id="PTHR12514">
    <property type="entry name" value="ENHANCER OF YELLOW 2 TRANSCRIPTION FACTOR"/>
    <property type="match status" value="1"/>
</dbReference>
<proteinExistence type="inferred from homology"/>
<protein>
    <recommendedName>
        <fullName evidence="2">Transcription and mRNA export factor SUS1</fullName>
    </recommendedName>
</protein>
<organism evidence="3 4">
    <name type="scientific">Hyphopichia burtonii NRRL Y-1933</name>
    <dbReference type="NCBI Taxonomy" id="984485"/>
    <lineage>
        <taxon>Eukaryota</taxon>
        <taxon>Fungi</taxon>
        <taxon>Dikarya</taxon>
        <taxon>Ascomycota</taxon>
        <taxon>Saccharomycotina</taxon>
        <taxon>Pichiomycetes</taxon>
        <taxon>Debaryomycetaceae</taxon>
        <taxon>Hyphopichia</taxon>
    </lineage>
</organism>
<comment type="similarity">
    <text evidence="2">Belongs to the ENY2 family.</text>
</comment>
<keyword evidence="1 2" id="KW-0811">Translocation</keyword>
<keyword evidence="2" id="KW-0509">mRNA transport</keyword>
<dbReference type="Proteomes" id="UP000095085">
    <property type="component" value="Unassembled WGS sequence"/>
</dbReference>
<comment type="function">
    <text evidence="2">Involved in mRNA export coupled transcription activation by association with both the TREX-2 and the SAGA complexes. At the promoters, SAGA is required for recruitment of the basal transcription machinery. It influences RNA polymerase II transcriptional activity through different activities such as TBP interaction and promoter selectivity, interaction with transcription activators, and chromatin modification through histone acetylation and deubiquitination. Within the SAGA complex, participates to a subcomplex required for deubiquitination of H2B and for the maintenance of steady-state H3 methylation levels. The TREX-2 complex functions in docking export-competent ribonucleoprotein particles (mRNPs) to the nuclear entrance of the nuclear pore complex (nuclear basket). TREX-2 participates in mRNA export and accurate chromatin positioning in the nucleus by tethering genes to the nuclear periphery. May also be involved in cytoplasmic mRNA decay by interaction with components of P-bodies.</text>
</comment>
<reference evidence="4" key="1">
    <citation type="submission" date="2016-05" db="EMBL/GenBank/DDBJ databases">
        <title>Comparative genomics of biotechnologically important yeasts.</title>
        <authorList>
            <consortium name="DOE Joint Genome Institute"/>
            <person name="Riley R."/>
            <person name="Haridas S."/>
            <person name="Wolfe K.H."/>
            <person name="Lopes M.R."/>
            <person name="Hittinger C.T."/>
            <person name="Goker M."/>
            <person name="Salamov A."/>
            <person name="Wisecaver J."/>
            <person name="Long T.M."/>
            <person name="Aerts A.L."/>
            <person name="Barry K."/>
            <person name="Choi C."/>
            <person name="Clum A."/>
            <person name="Coughlan A.Y."/>
            <person name="Deshpande S."/>
            <person name="Douglass A.P."/>
            <person name="Hanson S.J."/>
            <person name="Klenk H.-P."/>
            <person name="Labutti K."/>
            <person name="Lapidus A."/>
            <person name="Lindquist E."/>
            <person name="Lipzen A."/>
            <person name="Meier-Kolthoff J.P."/>
            <person name="Ohm R.A."/>
            <person name="Otillar R.P."/>
            <person name="Pangilinan J."/>
            <person name="Peng Y."/>
            <person name="Rokas A."/>
            <person name="Rosa C.A."/>
            <person name="Scheuner C."/>
            <person name="Sibirny A.A."/>
            <person name="Slot J.C."/>
            <person name="Stielow J.B."/>
            <person name="Sun H."/>
            <person name="Kurtzman C.P."/>
            <person name="Blackwell M."/>
            <person name="Grigoriev I.V."/>
            <person name="Jeffries T.W."/>
        </authorList>
    </citation>
    <scope>NUCLEOTIDE SEQUENCE [LARGE SCALE GENOMIC DNA]</scope>
    <source>
        <strain evidence="4">NRRL Y-1933</strain>
    </source>
</reference>
<evidence type="ECO:0000256" key="2">
    <source>
        <dbReference type="HAMAP-Rule" id="MF_03046"/>
    </source>
</evidence>
<dbReference type="Gene3D" id="1.10.246.140">
    <property type="match status" value="1"/>
</dbReference>
<dbReference type="HAMAP" id="MF_03046">
    <property type="entry name" value="ENY2_Sus1"/>
    <property type="match status" value="1"/>
</dbReference>
<dbReference type="GO" id="GO:0005643">
    <property type="term" value="C:nuclear pore"/>
    <property type="evidence" value="ECO:0007669"/>
    <property type="project" value="UniProtKB-UniRule"/>
</dbReference>
<dbReference type="GO" id="GO:0070390">
    <property type="term" value="C:transcription export complex 2"/>
    <property type="evidence" value="ECO:0007669"/>
    <property type="project" value="UniProtKB-UniRule"/>
</dbReference>
<comment type="subunit">
    <text evidence="2">Component of the nuclear pore complex (NPC)-associated TREX-2 complex (transcription and export complex 2), composed of at least SUS1, SAC3, THP1, SEM1, and CDC31. TREX-2 contains 2 SUS1 chains. The TREX-2 complex interacts with the nucleoporin NUP1. Component of the 1.8 MDa SAGA transcription coactivator-HAT complex. SAGA is built of 5 distinct domains with specialized functions. Within the SAGA complex, SUS1, SGF11, SGF73 and UBP8 form an additional subcomplex of SAGA called the DUB module (deubiquitination module). Interacts directly with THP1, SAC3, SGF11, and with the RNA polymerase II.</text>
</comment>
<dbReference type="InterPro" id="IPR038212">
    <property type="entry name" value="TF_EnY2_sf"/>
</dbReference>
<dbReference type="GO" id="GO:0006325">
    <property type="term" value="P:chromatin organization"/>
    <property type="evidence" value="ECO:0007669"/>
    <property type="project" value="UniProtKB-KW"/>
</dbReference>
<dbReference type="GO" id="GO:0000932">
    <property type="term" value="C:P-body"/>
    <property type="evidence" value="ECO:0007669"/>
    <property type="project" value="UniProtKB-SubCell"/>
</dbReference>
<dbReference type="GeneID" id="30995487"/>